<accession>A0AAD2D0N0</accession>
<keyword evidence="3" id="KW-0731">Sigma factor</keyword>
<dbReference type="InterPro" id="IPR013324">
    <property type="entry name" value="RNA_pol_sigma_r3/r4-like"/>
</dbReference>
<feature type="domain" description="RNA polymerase sigma-70 region 4" evidence="7">
    <location>
        <begin position="270"/>
        <end position="322"/>
    </location>
</feature>
<dbReference type="GO" id="GO:0016987">
    <property type="term" value="F:sigma factor activity"/>
    <property type="evidence" value="ECO:0007669"/>
    <property type="project" value="UniProtKB-KW"/>
</dbReference>
<dbReference type="InterPro" id="IPR007630">
    <property type="entry name" value="RNA_pol_sigma70_r4"/>
</dbReference>
<dbReference type="GO" id="GO:0006352">
    <property type="term" value="P:DNA-templated transcription initiation"/>
    <property type="evidence" value="ECO:0007669"/>
    <property type="project" value="InterPro"/>
</dbReference>
<dbReference type="GO" id="GO:0003677">
    <property type="term" value="F:DNA binding"/>
    <property type="evidence" value="ECO:0007669"/>
    <property type="project" value="UniProtKB-KW"/>
</dbReference>
<dbReference type="InterPro" id="IPR013325">
    <property type="entry name" value="RNA_pol_sigma_r2"/>
</dbReference>
<dbReference type="Pfam" id="PF04545">
    <property type="entry name" value="Sigma70_r4"/>
    <property type="match status" value="1"/>
</dbReference>
<keyword evidence="9" id="KW-1185">Reference proteome</keyword>
<keyword evidence="6" id="KW-0732">Signal</keyword>
<reference evidence="8" key="1">
    <citation type="submission" date="2023-08" db="EMBL/GenBank/DDBJ databases">
        <authorList>
            <person name="Audoor S."/>
            <person name="Bilcke G."/>
        </authorList>
    </citation>
    <scope>NUCLEOTIDE SEQUENCE</scope>
</reference>
<evidence type="ECO:0000256" key="1">
    <source>
        <dbReference type="ARBA" id="ARBA00007788"/>
    </source>
</evidence>
<evidence type="ECO:0000256" key="5">
    <source>
        <dbReference type="ARBA" id="ARBA00023163"/>
    </source>
</evidence>
<dbReference type="SUPFAM" id="SSF88946">
    <property type="entry name" value="Sigma2 domain of RNA polymerase sigma factors"/>
    <property type="match status" value="1"/>
</dbReference>
<dbReference type="InterPro" id="IPR036388">
    <property type="entry name" value="WH-like_DNA-bd_sf"/>
</dbReference>
<dbReference type="NCBIfam" id="TIGR02937">
    <property type="entry name" value="sigma70-ECF"/>
    <property type="match status" value="1"/>
</dbReference>
<protein>
    <recommendedName>
        <fullName evidence="7">RNA polymerase sigma-70 region 4 domain-containing protein</fullName>
    </recommendedName>
</protein>
<dbReference type="InterPro" id="IPR000943">
    <property type="entry name" value="RNA_pol_sigma70"/>
</dbReference>
<dbReference type="EMBL" id="CAKOGP040001446">
    <property type="protein sequence ID" value="CAJ1945675.1"/>
    <property type="molecule type" value="Genomic_DNA"/>
</dbReference>
<evidence type="ECO:0000313" key="9">
    <source>
        <dbReference type="Proteomes" id="UP001295423"/>
    </source>
</evidence>
<name>A0AAD2D0N0_9STRA</name>
<dbReference type="AlphaFoldDB" id="A0AAD2D0N0"/>
<dbReference type="SUPFAM" id="SSF88659">
    <property type="entry name" value="Sigma3 and sigma4 domains of RNA polymerase sigma factors"/>
    <property type="match status" value="1"/>
</dbReference>
<evidence type="ECO:0000256" key="3">
    <source>
        <dbReference type="ARBA" id="ARBA00023082"/>
    </source>
</evidence>
<dbReference type="PRINTS" id="PR00046">
    <property type="entry name" value="SIGMA70FCT"/>
</dbReference>
<dbReference type="InterPro" id="IPR014284">
    <property type="entry name" value="RNA_pol_sigma-70_dom"/>
</dbReference>
<feature type="signal peptide" evidence="6">
    <location>
        <begin position="1"/>
        <end position="20"/>
    </location>
</feature>
<keyword evidence="5" id="KW-0804">Transcription</keyword>
<dbReference type="PANTHER" id="PTHR30603:SF47">
    <property type="entry name" value="RNA POLYMERASE SIGMA FACTOR SIGD, CHLOROPLASTIC"/>
    <property type="match status" value="1"/>
</dbReference>
<organism evidence="8 9">
    <name type="scientific">Cylindrotheca closterium</name>
    <dbReference type="NCBI Taxonomy" id="2856"/>
    <lineage>
        <taxon>Eukaryota</taxon>
        <taxon>Sar</taxon>
        <taxon>Stramenopiles</taxon>
        <taxon>Ochrophyta</taxon>
        <taxon>Bacillariophyta</taxon>
        <taxon>Bacillariophyceae</taxon>
        <taxon>Bacillariophycidae</taxon>
        <taxon>Bacillariales</taxon>
        <taxon>Bacillariaceae</taxon>
        <taxon>Cylindrotheca</taxon>
    </lineage>
</organism>
<gene>
    <name evidence="8" type="ORF">CYCCA115_LOCUS9820</name>
</gene>
<keyword evidence="2" id="KW-0805">Transcription regulation</keyword>
<evidence type="ECO:0000313" key="8">
    <source>
        <dbReference type="EMBL" id="CAJ1945675.1"/>
    </source>
</evidence>
<keyword evidence="4" id="KW-0238">DNA-binding</keyword>
<evidence type="ECO:0000256" key="6">
    <source>
        <dbReference type="SAM" id="SignalP"/>
    </source>
</evidence>
<evidence type="ECO:0000256" key="4">
    <source>
        <dbReference type="ARBA" id="ARBA00023125"/>
    </source>
</evidence>
<comment type="caution">
    <text evidence="8">The sequence shown here is derived from an EMBL/GenBank/DDBJ whole genome shotgun (WGS) entry which is preliminary data.</text>
</comment>
<dbReference type="InterPro" id="IPR050239">
    <property type="entry name" value="Sigma-70_RNA_pol_init_factors"/>
</dbReference>
<sequence length="342" mass="39243">MKRSHCCFLWMSFLSSQGLAFVPQTLPTEFVTALLKSTVDQEAVETPLLEDRKGHINPELAQRIYKWEREQRLNKNLPHLEHSTRDGLRWVLNLVNKLDRLNPNASNSKDKHEDLVQEGVIALMQAMTNYEDQARPQQSFESFAKHSIQNALEDFTWGVKTASTGGPQTSKPALSVESTVEIADPLETHYSSQEEWEIREPEQDFVDSSVRYEGEDQMWVHQQQVAAPLREIIPDGDEEEALFDGGESSLDDLALADLIRFDVDEFLATTLEEIESQVIQMRFGLDSVDGIPKTQKEIAYELSLTPSKVRKLQKQALDKLREVYSNRYISQDDDDHYWQDSV</sequence>
<feature type="chain" id="PRO_5042058021" description="RNA polymerase sigma-70 region 4 domain-containing protein" evidence="6">
    <location>
        <begin position="21"/>
        <end position="342"/>
    </location>
</feature>
<dbReference type="Gene3D" id="1.10.10.10">
    <property type="entry name" value="Winged helix-like DNA-binding domain superfamily/Winged helix DNA-binding domain"/>
    <property type="match status" value="1"/>
</dbReference>
<evidence type="ECO:0000259" key="7">
    <source>
        <dbReference type="Pfam" id="PF04545"/>
    </source>
</evidence>
<proteinExistence type="inferred from homology"/>
<evidence type="ECO:0000256" key="2">
    <source>
        <dbReference type="ARBA" id="ARBA00023015"/>
    </source>
</evidence>
<dbReference type="PANTHER" id="PTHR30603">
    <property type="entry name" value="RNA POLYMERASE SIGMA FACTOR RPO"/>
    <property type="match status" value="1"/>
</dbReference>
<comment type="similarity">
    <text evidence="1">Belongs to the sigma-70 factor family.</text>
</comment>
<dbReference type="Proteomes" id="UP001295423">
    <property type="component" value="Unassembled WGS sequence"/>
</dbReference>
<dbReference type="Gene3D" id="1.10.1740.10">
    <property type="match status" value="1"/>
</dbReference>